<reference evidence="2" key="2">
    <citation type="submission" date="2013-05" db="EMBL/GenBank/DDBJ databases">
        <authorList>
            <person name="Carter J.-M."/>
            <person name="Baker S.C."/>
            <person name="Pink R."/>
            <person name="Carter D.R.F."/>
            <person name="Collins A."/>
            <person name="Tomlin J."/>
            <person name="Gibbs M."/>
            <person name="Breuker C.J."/>
        </authorList>
    </citation>
    <scope>NUCLEOTIDE SEQUENCE</scope>
    <source>
        <tissue evidence="2">Ovary</tissue>
    </source>
</reference>
<feature type="compositionally biased region" description="Basic residues" evidence="1">
    <location>
        <begin position="1"/>
        <end position="12"/>
    </location>
</feature>
<name>S4PGE9_9NEOP</name>
<feature type="non-terminal residue" evidence="2">
    <location>
        <position position="1"/>
    </location>
</feature>
<reference evidence="2" key="1">
    <citation type="journal article" date="2013" name="BMC Genomics">
        <title>Unscrambling butterfly oogenesis.</title>
        <authorList>
            <person name="Carter J.M."/>
            <person name="Baker S.C."/>
            <person name="Pink R."/>
            <person name="Carter D.R."/>
            <person name="Collins A."/>
            <person name="Tomlin J."/>
            <person name="Gibbs M."/>
            <person name="Breuker C.J."/>
        </authorList>
    </citation>
    <scope>NUCLEOTIDE SEQUENCE</scope>
    <source>
        <tissue evidence="2">Ovary</tissue>
    </source>
</reference>
<dbReference type="EMBL" id="GAIX01000784">
    <property type="protein sequence ID" value="JAA91776.1"/>
    <property type="molecule type" value="Transcribed_RNA"/>
</dbReference>
<accession>S4PGE9</accession>
<organism evidence="2">
    <name type="scientific">Pararge aegeria</name>
    <name type="common">speckled wood butterfly</name>
    <dbReference type="NCBI Taxonomy" id="116150"/>
    <lineage>
        <taxon>Eukaryota</taxon>
        <taxon>Metazoa</taxon>
        <taxon>Ecdysozoa</taxon>
        <taxon>Arthropoda</taxon>
        <taxon>Hexapoda</taxon>
        <taxon>Insecta</taxon>
        <taxon>Pterygota</taxon>
        <taxon>Neoptera</taxon>
        <taxon>Endopterygota</taxon>
        <taxon>Lepidoptera</taxon>
        <taxon>Glossata</taxon>
        <taxon>Ditrysia</taxon>
        <taxon>Papilionoidea</taxon>
        <taxon>Nymphalidae</taxon>
        <taxon>Satyrinae</taxon>
        <taxon>Satyrini</taxon>
        <taxon>Parargina</taxon>
        <taxon>Pararge</taxon>
    </lineage>
</organism>
<feature type="non-terminal residue" evidence="2">
    <location>
        <position position="126"/>
    </location>
</feature>
<dbReference type="AlphaFoldDB" id="S4PGE9"/>
<protein>
    <submittedName>
        <fullName evidence="2">Putative poly(A) RNA polymerase gld-2-like protein</fullName>
    </submittedName>
</protein>
<feature type="compositionally biased region" description="Basic and acidic residues" evidence="1">
    <location>
        <begin position="21"/>
        <end position="35"/>
    </location>
</feature>
<sequence>RAGRPRAARARARAPQPHPGLHQELRPECRAHPREGANPQVPGRAQRAPGGPELQQCGGHPEHQPALLLFQNGLARAAAGGAHEAVGARAPHQRRAAPHAVVLRAHAHGHPLPAVRHVAGGAAARG</sequence>
<proteinExistence type="predicted"/>
<evidence type="ECO:0000256" key="1">
    <source>
        <dbReference type="SAM" id="MobiDB-lite"/>
    </source>
</evidence>
<feature type="region of interest" description="Disordered" evidence="1">
    <location>
        <begin position="1"/>
        <end position="61"/>
    </location>
</feature>
<evidence type="ECO:0000313" key="2">
    <source>
        <dbReference type="EMBL" id="JAA91776.1"/>
    </source>
</evidence>